<dbReference type="InterPro" id="IPR036704">
    <property type="entry name" value="RraA/RraA-like_sf"/>
</dbReference>
<dbReference type="InterPro" id="IPR005493">
    <property type="entry name" value="RraA/RraA-like"/>
</dbReference>
<dbReference type="RefSeq" id="WP_268005229.1">
    <property type="nucleotide sequence ID" value="NZ_BSUT01000001.1"/>
</dbReference>
<dbReference type="PANTHER" id="PTHR33254:SF4">
    <property type="entry name" value="4-HYDROXY-4-METHYL-2-OXOGLUTARATE ALDOLASE 3-RELATED"/>
    <property type="match status" value="1"/>
</dbReference>
<evidence type="ECO:0000256" key="1">
    <source>
        <dbReference type="ARBA" id="ARBA00001342"/>
    </source>
</evidence>
<reference evidence="13" key="1">
    <citation type="submission" date="2022-08" db="EMBL/GenBank/DDBJ databases">
        <title>Alicyclobacillus fastidiosus DSM 17978, complete genome.</title>
        <authorList>
            <person name="Wang Q."/>
            <person name="Cai R."/>
            <person name="Wang Z."/>
        </authorList>
    </citation>
    <scope>NUCLEOTIDE SEQUENCE</scope>
    <source>
        <strain evidence="13">DSM 17978</strain>
    </source>
</reference>
<dbReference type="EMBL" id="CP104067">
    <property type="protein sequence ID" value="WAH41314.1"/>
    <property type="molecule type" value="Genomic_DNA"/>
</dbReference>
<organism evidence="13 14">
    <name type="scientific">Alicyclobacillus fastidiosus</name>
    <dbReference type="NCBI Taxonomy" id="392011"/>
    <lineage>
        <taxon>Bacteria</taxon>
        <taxon>Bacillati</taxon>
        <taxon>Bacillota</taxon>
        <taxon>Bacilli</taxon>
        <taxon>Bacillales</taxon>
        <taxon>Alicyclobacillaceae</taxon>
        <taxon>Alicyclobacillus</taxon>
    </lineage>
</organism>
<comment type="catalytic activity">
    <reaction evidence="12">
        <text>oxaloacetate + H(+) = pyruvate + CO2</text>
        <dbReference type="Rhea" id="RHEA:15641"/>
        <dbReference type="ChEBI" id="CHEBI:15361"/>
        <dbReference type="ChEBI" id="CHEBI:15378"/>
        <dbReference type="ChEBI" id="CHEBI:16452"/>
        <dbReference type="ChEBI" id="CHEBI:16526"/>
        <dbReference type="EC" id="4.1.1.112"/>
    </reaction>
</comment>
<evidence type="ECO:0000256" key="2">
    <source>
        <dbReference type="ARBA" id="ARBA00001968"/>
    </source>
</evidence>
<evidence type="ECO:0000256" key="7">
    <source>
        <dbReference type="ARBA" id="ARBA00016549"/>
    </source>
</evidence>
<evidence type="ECO:0000313" key="14">
    <source>
        <dbReference type="Proteomes" id="UP001164761"/>
    </source>
</evidence>
<dbReference type="Proteomes" id="UP001164761">
    <property type="component" value="Chromosome"/>
</dbReference>
<evidence type="ECO:0000256" key="3">
    <source>
        <dbReference type="ARBA" id="ARBA00008621"/>
    </source>
</evidence>
<keyword evidence="14" id="KW-1185">Reference proteome</keyword>
<dbReference type="Gene3D" id="3.50.30.40">
    <property type="entry name" value="Ribonuclease E inhibitor RraA/RraA-like"/>
    <property type="match status" value="1"/>
</dbReference>
<evidence type="ECO:0000256" key="10">
    <source>
        <dbReference type="ARBA" id="ARBA00030169"/>
    </source>
</evidence>
<evidence type="ECO:0000256" key="6">
    <source>
        <dbReference type="ARBA" id="ARBA00012947"/>
    </source>
</evidence>
<protein>
    <recommendedName>
        <fullName evidence="7">Putative 4-hydroxy-4-methyl-2-oxoglutarate aldolase</fullName>
        <ecNumber evidence="6">4.1.1.112</ecNumber>
        <ecNumber evidence="5">4.1.3.17</ecNumber>
    </recommendedName>
    <alternativeName>
        <fullName evidence="11">Oxaloacetate decarboxylase</fullName>
    </alternativeName>
    <alternativeName>
        <fullName evidence="9">Regulator of ribonuclease activity homolog</fullName>
    </alternativeName>
    <alternativeName>
        <fullName evidence="10">RraA-like protein</fullName>
    </alternativeName>
</protein>
<evidence type="ECO:0000313" key="13">
    <source>
        <dbReference type="EMBL" id="WAH41314.1"/>
    </source>
</evidence>
<dbReference type="Pfam" id="PF03737">
    <property type="entry name" value="RraA-like"/>
    <property type="match status" value="1"/>
</dbReference>
<evidence type="ECO:0000256" key="11">
    <source>
        <dbReference type="ARBA" id="ARBA00032305"/>
    </source>
</evidence>
<evidence type="ECO:0000256" key="12">
    <source>
        <dbReference type="ARBA" id="ARBA00047973"/>
    </source>
</evidence>
<dbReference type="EC" id="4.1.3.17" evidence="5"/>
<comment type="catalytic activity">
    <reaction evidence="1">
        <text>4-hydroxy-4-methyl-2-oxoglutarate = 2 pyruvate</text>
        <dbReference type="Rhea" id="RHEA:22748"/>
        <dbReference type="ChEBI" id="CHEBI:15361"/>
        <dbReference type="ChEBI" id="CHEBI:58276"/>
        <dbReference type="EC" id="4.1.3.17"/>
    </reaction>
</comment>
<comment type="cofactor">
    <cofactor evidence="2">
        <name>a divalent metal cation</name>
        <dbReference type="ChEBI" id="CHEBI:60240"/>
    </cofactor>
</comment>
<evidence type="ECO:0000256" key="4">
    <source>
        <dbReference type="ARBA" id="ARBA00011233"/>
    </source>
</evidence>
<dbReference type="PANTHER" id="PTHR33254">
    <property type="entry name" value="4-HYDROXY-4-METHYL-2-OXOGLUTARATE ALDOLASE 3-RELATED"/>
    <property type="match status" value="1"/>
</dbReference>
<dbReference type="CDD" id="cd16841">
    <property type="entry name" value="RraA_family"/>
    <property type="match status" value="1"/>
</dbReference>
<dbReference type="SUPFAM" id="SSF89562">
    <property type="entry name" value="RraA-like"/>
    <property type="match status" value="1"/>
</dbReference>
<evidence type="ECO:0000256" key="9">
    <source>
        <dbReference type="ARBA" id="ARBA00029596"/>
    </source>
</evidence>
<gene>
    <name evidence="13" type="ORF">NZD89_24150</name>
</gene>
<sequence length="217" mass="23322">MITIHEKPKRVDEELLSRLRKVSPSTIGHMTDTGFMKGLKSLSGGKLVGRAVTVKIPHLDSSAVHIAVNELEAGDVLVVDMNGDYDRAAVGGMVAYATQVRGASGIVIDGGITDLDELRELSLQVYYRSITAITTRGLGIEGNIHVPVSISGAVVMPGDIILGDSSGVMVLHGTNEELLAIAKDAYEREQRETITQRLDAGEPLMNISGAYKYINHR</sequence>
<comment type="similarity">
    <text evidence="3">Belongs to the class II aldolase/RraA-like family.</text>
</comment>
<comment type="subunit">
    <text evidence="4">Homotrimer.</text>
</comment>
<evidence type="ECO:0000256" key="5">
    <source>
        <dbReference type="ARBA" id="ARBA00012213"/>
    </source>
</evidence>
<comment type="function">
    <text evidence="8">Catalyzes the aldol cleavage of 4-hydroxy-4-methyl-2-oxoglutarate (HMG) into 2 molecules of pyruvate. Also contains a secondary oxaloacetate (OAA) decarboxylase activity due to the common pyruvate enolate transition state formed following C-C bond cleavage in the retro-aldol and decarboxylation reactions.</text>
</comment>
<evidence type="ECO:0000256" key="8">
    <source>
        <dbReference type="ARBA" id="ARBA00025046"/>
    </source>
</evidence>
<dbReference type="EC" id="4.1.1.112" evidence="6"/>
<proteinExistence type="inferred from homology"/>
<accession>A0ABY6ZEI9</accession>
<name>A0ABY6ZEI9_9BACL</name>